<dbReference type="Proteomes" id="UP000664288">
    <property type="component" value="Unassembled WGS sequence"/>
</dbReference>
<sequence>MSAGDRHDRACARGERIDVRWFARHPGRVLRVRQSLPFEGSEFGPEGHRRSPYALVFLDGAVVRRRFFYAHRMPDLDTATLAALWDFIAASVPERPGGDMVPVNPVQCLQIEANAAACRMQIDRMMRGAA</sequence>
<proteinExistence type="predicted"/>
<dbReference type="EMBL" id="JAFMPY010000048">
    <property type="protein sequence ID" value="MBO0906528.1"/>
    <property type="molecule type" value="Genomic_DNA"/>
</dbReference>
<reference evidence="1 2" key="1">
    <citation type="submission" date="2021-03" db="EMBL/GenBank/DDBJ databases">
        <title>Whole genome sequence of Jiella sp. MQZ13P-4.</title>
        <authorList>
            <person name="Tuo L."/>
        </authorList>
    </citation>
    <scope>NUCLEOTIDE SEQUENCE [LARGE SCALE GENOMIC DNA]</scope>
    <source>
        <strain evidence="1 2">MQZ13P-4</strain>
    </source>
</reference>
<accession>A0ABS3JA28</accession>
<keyword evidence="2" id="KW-1185">Reference proteome</keyword>
<evidence type="ECO:0000313" key="1">
    <source>
        <dbReference type="EMBL" id="MBO0906528.1"/>
    </source>
</evidence>
<dbReference type="RefSeq" id="WP_207353153.1">
    <property type="nucleotide sequence ID" value="NZ_JAFMPY010000048.1"/>
</dbReference>
<gene>
    <name evidence="1" type="ORF">J1C47_23015</name>
</gene>
<organism evidence="1 2">
    <name type="scientific">Jiella sonneratiae</name>
    <dbReference type="NCBI Taxonomy" id="2816856"/>
    <lineage>
        <taxon>Bacteria</taxon>
        <taxon>Pseudomonadati</taxon>
        <taxon>Pseudomonadota</taxon>
        <taxon>Alphaproteobacteria</taxon>
        <taxon>Hyphomicrobiales</taxon>
        <taxon>Aurantimonadaceae</taxon>
        <taxon>Jiella</taxon>
    </lineage>
</organism>
<comment type="caution">
    <text evidence="1">The sequence shown here is derived from an EMBL/GenBank/DDBJ whole genome shotgun (WGS) entry which is preliminary data.</text>
</comment>
<name>A0ABS3JA28_9HYPH</name>
<protein>
    <submittedName>
        <fullName evidence="1">Uncharacterized protein</fullName>
    </submittedName>
</protein>
<evidence type="ECO:0000313" key="2">
    <source>
        <dbReference type="Proteomes" id="UP000664288"/>
    </source>
</evidence>